<name>A0A7C9VGB1_9HYPH</name>
<dbReference type="SUPFAM" id="SSF51206">
    <property type="entry name" value="cAMP-binding domain-like"/>
    <property type="match status" value="1"/>
</dbReference>
<dbReference type="SUPFAM" id="SSF46785">
    <property type="entry name" value="Winged helix' DNA-binding domain"/>
    <property type="match status" value="1"/>
</dbReference>
<dbReference type="InterPro" id="IPR014710">
    <property type="entry name" value="RmlC-like_jellyroll"/>
</dbReference>
<evidence type="ECO:0000256" key="2">
    <source>
        <dbReference type="ARBA" id="ARBA00023125"/>
    </source>
</evidence>
<dbReference type="Gene3D" id="1.10.10.10">
    <property type="entry name" value="Winged helix-like DNA-binding domain superfamily/Winged helix DNA-binding domain"/>
    <property type="match status" value="1"/>
</dbReference>
<sequence>MTLAPESNPKIQDTPPFRIPLSEADRAFLAGLGATLRRYAPHETIMRQGDDEGRAFIIHSGWSCVHTDLPDGERQIIDFPFSGDIIGLRAYQSPSYISLTSITKLIVFEVPAKALTAAVEHSPRLAGTFLSVAARQRAILVEHLTNVGRRRGAARAAHLLLEIGTRLGGDGQRLASHYECPLTQYDLADALGMTAIHINRILKDLRELDLLSFRHRTVDFINLPATKKFAGFNPSYLLLERI</sequence>
<dbReference type="CDD" id="cd00038">
    <property type="entry name" value="CAP_ED"/>
    <property type="match status" value="1"/>
</dbReference>
<dbReference type="SMART" id="SM00100">
    <property type="entry name" value="cNMP"/>
    <property type="match status" value="1"/>
</dbReference>
<dbReference type="Proteomes" id="UP000481252">
    <property type="component" value="Unassembled WGS sequence"/>
</dbReference>
<dbReference type="RefSeq" id="WP_165120249.1">
    <property type="nucleotide sequence ID" value="NZ_JAAKZG010000011.1"/>
</dbReference>
<evidence type="ECO:0000259" key="4">
    <source>
        <dbReference type="PROSITE" id="PS50042"/>
    </source>
</evidence>
<dbReference type="PROSITE" id="PS51063">
    <property type="entry name" value="HTH_CRP_2"/>
    <property type="match status" value="1"/>
</dbReference>
<dbReference type="InterPro" id="IPR036388">
    <property type="entry name" value="WH-like_DNA-bd_sf"/>
</dbReference>
<evidence type="ECO:0000256" key="1">
    <source>
        <dbReference type="ARBA" id="ARBA00023015"/>
    </source>
</evidence>
<dbReference type="InterPro" id="IPR012318">
    <property type="entry name" value="HTH_CRP"/>
</dbReference>
<keyword evidence="7" id="KW-1185">Reference proteome</keyword>
<proteinExistence type="predicted"/>
<dbReference type="InterPro" id="IPR018490">
    <property type="entry name" value="cNMP-bd_dom_sf"/>
</dbReference>
<dbReference type="InterPro" id="IPR036390">
    <property type="entry name" value="WH_DNA-bd_sf"/>
</dbReference>
<feature type="domain" description="HTH crp-type" evidence="5">
    <location>
        <begin position="150"/>
        <end position="224"/>
    </location>
</feature>
<dbReference type="GO" id="GO:0003677">
    <property type="term" value="F:DNA binding"/>
    <property type="evidence" value="ECO:0007669"/>
    <property type="project" value="UniProtKB-KW"/>
</dbReference>
<dbReference type="Gene3D" id="2.60.120.10">
    <property type="entry name" value="Jelly Rolls"/>
    <property type="match status" value="1"/>
</dbReference>
<dbReference type="InterPro" id="IPR000595">
    <property type="entry name" value="cNMP-bd_dom"/>
</dbReference>
<protein>
    <submittedName>
        <fullName evidence="6">Crp/Fnr family transcriptional regulator</fullName>
    </submittedName>
</protein>
<dbReference type="EMBL" id="JAAKZG010000011">
    <property type="protein sequence ID" value="NGN43851.1"/>
    <property type="molecule type" value="Genomic_DNA"/>
</dbReference>
<organism evidence="6 7">
    <name type="scientific">Mesorhizobium zhangyense</name>
    <dbReference type="NCBI Taxonomy" id="1776730"/>
    <lineage>
        <taxon>Bacteria</taxon>
        <taxon>Pseudomonadati</taxon>
        <taxon>Pseudomonadota</taxon>
        <taxon>Alphaproteobacteria</taxon>
        <taxon>Hyphomicrobiales</taxon>
        <taxon>Phyllobacteriaceae</taxon>
        <taxon>Mesorhizobium</taxon>
    </lineage>
</organism>
<dbReference type="PROSITE" id="PS50042">
    <property type="entry name" value="CNMP_BINDING_3"/>
    <property type="match status" value="1"/>
</dbReference>
<dbReference type="Pfam" id="PF13545">
    <property type="entry name" value="HTH_Crp_2"/>
    <property type="match status" value="1"/>
</dbReference>
<accession>A0A7C9VGB1</accession>
<keyword evidence="2" id="KW-0238">DNA-binding</keyword>
<evidence type="ECO:0000259" key="5">
    <source>
        <dbReference type="PROSITE" id="PS51063"/>
    </source>
</evidence>
<reference evidence="6 7" key="1">
    <citation type="submission" date="2020-02" db="EMBL/GenBank/DDBJ databases">
        <title>Genome sequence of the type strain CGMCC 1.15528 of Mesorhizobium zhangyense.</title>
        <authorList>
            <person name="Gao J."/>
            <person name="Sun J."/>
        </authorList>
    </citation>
    <scope>NUCLEOTIDE SEQUENCE [LARGE SCALE GENOMIC DNA]</scope>
    <source>
        <strain evidence="6 7">CGMCC 1.15528</strain>
    </source>
</reference>
<evidence type="ECO:0000313" key="6">
    <source>
        <dbReference type="EMBL" id="NGN43851.1"/>
    </source>
</evidence>
<feature type="domain" description="Cyclic nucleotide-binding" evidence="4">
    <location>
        <begin position="37"/>
        <end position="87"/>
    </location>
</feature>
<keyword evidence="3" id="KW-0804">Transcription</keyword>
<gene>
    <name evidence="6" type="ORF">G6N74_22555</name>
</gene>
<keyword evidence="1" id="KW-0805">Transcription regulation</keyword>
<dbReference type="GO" id="GO:0006355">
    <property type="term" value="P:regulation of DNA-templated transcription"/>
    <property type="evidence" value="ECO:0007669"/>
    <property type="project" value="InterPro"/>
</dbReference>
<evidence type="ECO:0000256" key="3">
    <source>
        <dbReference type="ARBA" id="ARBA00023163"/>
    </source>
</evidence>
<dbReference type="Pfam" id="PF00027">
    <property type="entry name" value="cNMP_binding"/>
    <property type="match status" value="1"/>
</dbReference>
<dbReference type="AlphaFoldDB" id="A0A7C9VGB1"/>
<comment type="caution">
    <text evidence="6">The sequence shown here is derived from an EMBL/GenBank/DDBJ whole genome shotgun (WGS) entry which is preliminary data.</text>
</comment>
<evidence type="ECO:0000313" key="7">
    <source>
        <dbReference type="Proteomes" id="UP000481252"/>
    </source>
</evidence>